<sequence length="245" mass="28227">MLVLGLRSLYVGRVIVEEYLNLYHQKMWEIAFGHVEKVFGVFFVFLLVLSIFPIYISFDFLVKRKKLVLSLTCIPLCFIFLLCMVAEYAYSYDKIMNPASIYNDSLMVASLKNERALPIFKHVDEIPLASIDGELKREDILVFAASNPTYYDSLFGGIAPFLVDEWRVGTNFLVALVGYEERNGKWQSVDIRIAPGVEEKDFQKFSKVLHIKKGEAEGATSIIYRLQNFYELKLWKEKNGHGPKL</sequence>
<name>A0ABN4BBH3_STRCR</name>
<feature type="transmembrane region" description="Helical" evidence="1">
    <location>
        <begin position="38"/>
        <end position="56"/>
    </location>
</feature>
<keyword evidence="3" id="KW-1185">Reference proteome</keyword>
<keyword evidence="1" id="KW-0472">Membrane</keyword>
<keyword evidence="1" id="KW-0812">Transmembrane</keyword>
<gene>
    <name evidence="2" type="ORF">I872_06505</name>
</gene>
<organism evidence="2 3">
    <name type="scientific">Streptococcus cristatus AS 1.3089</name>
    <dbReference type="NCBI Taxonomy" id="1302863"/>
    <lineage>
        <taxon>Bacteria</taxon>
        <taxon>Bacillati</taxon>
        <taxon>Bacillota</taxon>
        <taxon>Bacilli</taxon>
        <taxon>Lactobacillales</taxon>
        <taxon>Streptococcaceae</taxon>
        <taxon>Streptococcus</taxon>
    </lineage>
</organism>
<feature type="transmembrane region" description="Helical" evidence="1">
    <location>
        <begin position="68"/>
        <end position="90"/>
    </location>
</feature>
<dbReference type="EMBL" id="CP004409">
    <property type="protein sequence ID" value="AGK71387.1"/>
    <property type="molecule type" value="Genomic_DNA"/>
</dbReference>
<reference evidence="2 3" key="1">
    <citation type="journal article" date="2013" name="Genome Announc.">
        <title>Complete Genome Sequence of an Oral Commensal, Streptococcus oligofermentans Strain AS 1.3089.</title>
        <authorList>
            <person name="Tong H."/>
            <person name="Shang N."/>
            <person name="Liu L."/>
            <person name="Wang X."/>
            <person name="Cai J."/>
            <person name="Dong X."/>
        </authorList>
    </citation>
    <scope>NUCLEOTIDE SEQUENCE [LARGE SCALE GENOMIC DNA]</scope>
    <source>
        <strain evidence="2 3">AS 1.3089</strain>
    </source>
</reference>
<protein>
    <submittedName>
        <fullName evidence="2">Uncharacterized protein</fullName>
    </submittedName>
</protein>
<keyword evidence="1" id="KW-1133">Transmembrane helix</keyword>
<evidence type="ECO:0000313" key="3">
    <source>
        <dbReference type="Proteomes" id="UP000013306"/>
    </source>
</evidence>
<accession>A0ABN4BBH3</accession>
<evidence type="ECO:0000256" key="1">
    <source>
        <dbReference type="SAM" id="Phobius"/>
    </source>
</evidence>
<dbReference type="Proteomes" id="UP000013306">
    <property type="component" value="Chromosome"/>
</dbReference>
<proteinExistence type="predicted"/>
<evidence type="ECO:0000313" key="2">
    <source>
        <dbReference type="EMBL" id="AGK71387.1"/>
    </source>
</evidence>